<protein>
    <submittedName>
        <fullName evidence="5">Uncharacterized protein</fullName>
    </submittedName>
</protein>
<dbReference type="EMBL" id="OZ075122">
    <property type="protein sequence ID" value="CAL4908955.1"/>
    <property type="molecule type" value="Genomic_DNA"/>
</dbReference>
<proteinExistence type="predicted"/>
<evidence type="ECO:0000256" key="3">
    <source>
        <dbReference type="ARBA" id="ARBA00023163"/>
    </source>
</evidence>
<dbReference type="PANTHER" id="PTHR33388:SF2">
    <property type="entry name" value="PROTEIN SPOROCYTELESS"/>
    <property type="match status" value="1"/>
</dbReference>
<feature type="region of interest" description="Disordered" evidence="4">
    <location>
        <begin position="69"/>
        <end position="96"/>
    </location>
</feature>
<evidence type="ECO:0000256" key="1">
    <source>
        <dbReference type="ARBA" id="ARBA00022491"/>
    </source>
</evidence>
<gene>
    <name evidence="5" type="ORF">URODEC1_LOCUS13405</name>
</gene>
<dbReference type="InterPro" id="IPR040356">
    <property type="entry name" value="SPEAR"/>
</dbReference>
<accession>A0ABC8WG47</accession>
<evidence type="ECO:0000313" key="5">
    <source>
        <dbReference type="EMBL" id="CAL4908955.1"/>
    </source>
</evidence>
<evidence type="ECO:0000256" key="2">
    <source>
        <dbReference type="ARBA" id="ARBA00023015"/>
    </source>
</evidence>
<evidence type="ECO:0000313" key="6">
    <source>
        <dbReference type="Proteomes" id="UP001497457"/>
    </source>
</evidence>
<organism evidence="5 6">
    <name type="scientific">Urochloa decumbens</name>
    <dbReference type="NCBI Taxonomy" id="240449"/>
    <lineage>
        <taxon>Eukaryota</taxon>
        <taxon>Viridiplantae</taxon>
        <taxon>Streptophyta</taxon>
        <taxon>Embryophyta</taxon>
        <taxon>Tracheophyta</taxon>
        <taxon>Spermatophyta</taxon>
        <taxon>Magnoliopsida</taxon>
        <taxon>Liliopsida</taxon>
        <taxon>Poales</taxon>
        <taxon>Poaceae</taxon>
        <taxon>PACMAD clade</taxon>
        <taxon>Panicoideae</taxon>
        <taxon>Panicodae</taxon>
        <taxon>Paniceae</taxon>
        <taxon>Melinidinae</taxon>
        <taxon>Urochloa</taxon>
    </lineage>
</organism>
<dbReference type="AlphaFoldDB" id="A0ABC8WG47"/>
<keyword evidence="2" id="KW-0805">Transcription regulation</keyword>
<dbReference type="Proteomes" id="UP001497457">
    <property type="component" value="Chromosome 12b"/>
</dbReference>
<dbReference type="PANTHER" id="PTHR33388">
    <property type="entry name" value="OS01G0212500 PROTEIN"/>
    <property type="match status" value="1"/>
</dbReference>
<feature type="region of interest" description="Disordered" evidence="4">
    <location>
        <begin position="209"/>
        <end position="241"/>
    </location>
</feature>
<keyword evidence="6" id="KW-1185">Reference proteome</keyword>
<evidence type="ECO:0000256" key="4">
    <source>
        <dbReference type="SAM" id="MobiDB-lite"/>
    </source>
</evidence>
<name>A0ABC8WG47_9POAL</name>
<keyword evidence="1" id="KW-0678">Repressor</keyword>
<keyword evidence="3" id="KW-0804">Transcription</keyword>
<reference evidence="5" key="1">
    <citation type="submission" date="2024-10" db="EMBL/GenBank/DDBJ databases">
        <authorList>
            <person name="Ryan C."/>
        </authorList>
    </citation>
    <scope>NUCLEOTIDE SEQUENCE [LARGE SCALE GENOMIC DNA]</scope>
</reference>
<sequence>MATKPYFLWGDTHASSAAASDSDVAVVFGGSSAPETALLAAASATALSAGIENPAPDLGAAAAAVARPRLRRNSSGPAGKQQPGAGGGGAKKPPQRGLGVAELERLRCGVDPLRELSAVVMDAAAGAQGHPLLHYHHGHHHHLQMPPSAFDSAAAGGARYCSQLLGPAPPPPPVCFFHPPAGAAGGGQIAPLVAPEQQYLRDRWGRMGGFAPSGNGSGGGADHQPQLLPAPLAPEHPSSQNTIWRPAASSSCCLHTGHRCDLCCRRMRALTERGALAPTPPPSPNAGPNTNGAMPDYSIYDLAAAMATARQEGRSVAASVAEAPAKKEVREIEFFPAASAHHTGGGGRVSSFPDESELAVPFCPYGAAAGRSAPQLDLSLRL</sequence>